<name>A0A4S9WF89_AURPU</name>
<dbReference type="PANTHER" id="PTHR10869">
    <property type="entry name" value="PROLYL 4-HYDROXYLASE ALPHA SUBUNIT"/>
    <property type="match status" value="1"/>
</dbReference>
<reference evidence="4 5" key="1">
    <citation type="submission" date="2018-10" db="EMBL/GenBank/DDBJ databases">
        <title>Fifty Aureobasidium pullulans genomes reveal a recombining polyextremotolerant generalist.</title>
        <authorList>
            <person name="Gostincar C."/>
            <person name="Turk M."/>
            <person name="Zajc J."/>
            <person name="Gunde-Cimerman N."/>
        </authorList>
    </citation>
    <scope>NUCLEOTIDE SEQUENCE [LARGE SCALE GENOMIC DNA]</scope>
    <source>
        <strain evidence="4 5">EXF-4256</strain>
    </source>
</reference>
<dbReference type="PANTHER" id="PTHR10869:SF246">
    <property type="entry name" value="TRANSMEMBRANE PROLYL 4-HYDROXYLASE"/>
    <property type="match status" value="1"/>
</dbReference>
<proteinExistence type="predicted"/>
<evidence type="ECO:0008006" key="6">
    <source>
        <dbReference type="Google" id="ProtNLM"/>
    </source>
</evidence>
<dbReference type="Proteomes" id="UP000305064">
    <property type="component" value="Unassembled WGS sequence"/>
</dbReference>
<evidence type="ECO:0000313" key="5">
    <source>
        <dbReference type="Proteomes" id="UP000305064"/>
    </source>
</evidence>
<sequence length="214" mass="24079">MSGARLAFLLLGGILLGLLSSRIIQQYQSLPVLWSSNIFYGKQTQLSQAATPIGSSRVDDHRVSIVSVDPLVLYIQNFVTAEEASSLIKLVSRRLLQTIRNLVQRWQRRQSRQRRNRLSTFFVYLAANCTGGGTNFPDLKRPRGVEWCEFIDCEGPTEKGVTFKPIAGNAIYWYNLIPHSETPHPALRHAGMPVISGKKIGLNMWTWTPDPEIA</sequence>
<dbReference type="EMBL" id="QZBJ01000008">
    <property type="protein sequence ID" value="THY77934.1"/>
    <property type="molecule type" value="Genomic_DNA"/>
</dbReference>
<dbReference type="InterPro" id="IPR045054">
    <property type="entry name" value="P4HA-like"/>
</dbReference>
<organism evidence="4 5">
    <name type="scientific">Aureobasidium pullulans</name>
    <name type="common">Black yeast</name>
    <name type="synonym">Pullularia pullulans</name>
    <dbReference type="NCBI Taxonomy" id="5580"/>
    <lineage>
        <taxon>Eukaryota</taxon>
        <taxon>Fungi</taxon>
        <taxon>Dikarya</taxon>
        <taxon>Ascomycota</taxon>
        <taxon>Pezizomycotina</taxon>
        <taxon>Dothideomycetes</taxon>
        <taxon>Dothideomycetidae</taxon>
        <taxon>Dothideales</taxon>
        <taxon>Saccotheciaceae</taxon>
        <taxon>Aureobasidium</taxon>
    </lineage>
</organism>
<evidence type="ECO:0000256" key="3">
    <source>
        <dbReference type="SAM" id="SignalP"/>
    </source>
</evidence>
<feature type="signal peptide" evidence="3">
    <location>
        <begin position="1"/>
        <end position="21"/>
    </location>
</feature>
<keyword evidence="3" id="KW-0732">Signal</keyword>
<dbReference type="GO" id="GO:0004656">
    <property type="term" value="F:procollagen-proline 4-dioxygenase activity"/>
    <property type="evidence" value="ECO:0007669"/>
    <property type="project" value="TreeGrafter"/>
</dbReference>
<evidence type="ECO:0000313" key="4">
    <source>
        <dbReference type="EMBL" id="THY77934.1"/>
    </source>
</evidence>
<dbReference type="GO" id="GO:0005783">
    <property type="term" value="C:endoplasmic reticulum"/>
    <property type="evidence" value="ECO:0007669"/>
    <property type="project" value="TreeGrafter"/>
</dbReference>
<feature type="chain" id="PRO_5044090753" description="Prolyl 4-hydroxylase alpha subunit domain-containing protein" evidence="3">
    <location>
        <begin position="22"/>
        <end position="214"/>
    </location>
</feature>
<evidence type="ECO:0000256" key="1">
    <source>
        <dbReference type="ARBA" id="ARBA00022723"/>
    </source>
</evidence>
<gene>
    <name evidence="4" type="ORF">D6C94_01716</name>
</gene>
<keyword evidence="2" id="KW-0408">Iron</keyword>
<protein>
    <recommendedName>
        <fullName evidence="6">Prolyl 4-hydroxylase alpha subunit domain-containing protein</fullName>
    </recommendedName>
</protein>
<dbReference type="GO" id="GO:0046872">
    <property type="term" value="F:metal ion binding"/>
    <property type="evidence" value="ECO:0007669"/>
    <property type="project" value="UniProtKB-KW"/>
</dbReference>
<comment type="caution">
    <text evidence="4">The sequence shown here is derived from an EMBL/GenBank/DDBJ whole genome shotgun (WGS) entry which is preliminary data.</text>
</comment>
<accession>A0A4S9WF89</accession>
<evidence type="ECO:0000256" key="2">
    <source>
        <dbReference type="ARBA" id="ARBA00023004"/>
    </source>
</evidence>
<dbReference type="AlphaFoldDB" id="A0A4S9WF89"/>
<keyword evidence="1" id="KW-0479">Metal-binding</keyword>
<dbReference type="Gene3D" id="2.60.120.620">
    <property type="entry name" value="q2cbj1_9rhob like domain"/>
    <property type="match status" value="1"/>
</dbReference>